<dbReference type="EMBL" id="JABAGI010000003">
    <property type="protein sequence ID" value="NME61897.1"/>
    <property type="molecule type" value="Genomic_DNA"/>
</dbReference>
<accession>A0A7X9NQW5</accession>
<comment type="caution">
    <text evidence="1">The sequence shown here is derived from an EMBL/GenBank/DDBJ whole genome shotgun (WGS) entry which is preliminary data.</text>
</comment>
<dbReference type="AlphaFoldDB" id="A0A7X9NQW5"/>
<sequence>MRIIDQLTVLQTIRDGKAIGDVKFRAYDAGICDFDGNITPDGEYLWHRFEEHCEGGLKQLTAPERLFWISRYTGEPQPTDRDLKDILDHSASEDLRAAALNRVADRPELAAEWRGTLTRFVRNGTDRERRAAIRRIDDEAVVADVTDPIALAAWFAGHTPSPALTARLADSPDGAVVGVLIHALPDDALQSLDIRAMAGTMACNRDKAAREFASRVDRLTPGQLAALVETRLASVTALTGTRPLTDAQWAALDRADHESTQGALDWWYGDLLDRLACEYRRLFADPDSGLARRMLEERFGRTHTKKA</sequence>
<proteinExistence type="predicted"/>
<reference evidence="1 2" key="1">
    <citation type="submission" date="2020-04" db="EMBL/GenBank/DDBJ databases">
        <authorList>
            <person name="Hitch T.C.A."/>
            <person name="Wylensek D."/>
            <person name="Clavel T."/>
        </authorList>
    </citation>
    <scope>NUCLEOTIDE SEQUENCE [LARGE SCALE GENOMIC DNA]</scope>
    <source>
        <strain evidence="1 2">BSM-130-P53-3C</strain>
    </source>
</reference>
<organism evidence="1 2">
    <name type="scientific">Bifidobacterium thermophilum</name>
    <dbReference type="NCBI Taxonomy" id="33905"/>
    <lineage>
        <taxon>Bacteria</taxon>
        <taxon>Bacillati</taxon>
        <taxon>Actinomycetota</taxon>
        <taxon>Actinomycetes</taxon>
        <taxon>Bifidobacteriales</taxon>
        <taxon>Bifidobacteriaceae</taxon>
        <taxon>Bifidobacterium</taxon>
    </lineage>
</organism>
<dbReference type="Proteomes" id="UP000588369">
    <property type="component" value="Unassembled WGS sequence"/>
</dbReference>
<dbReference type="RefSeq" id="WP_168983997.1">
    <property type="nucleotide sequence ID" value="NZ_JABAGI010000003.1"/>
</dbReference>
<evidence type="ECO:0000313" key="1">
    <source>
        <dbReference type="EMBL" id="NME61897.1"/>
    </source>
</evidence>
<name>A0A7X9NQW5_9BIFI</name>
<evidence type="ECO:0000313" key="2">
    <source>
        <dbReference type="Proteomes" id="UP000588369"/>
    </source>
</evidence>
<protein>
    <submittedName>
        <fullName evidence="1">Uncharacterized protein</fullName>
    </submittedName>
</protein>
<gene>
    <name evidence="1" type="ORF">HF844_03635</name>
</gene>